<accession>A0A392NGT8</accession>
<comment type="caution">
    <text evidence="2">The sequence shown here is derived from an EMBL/GenBank/DDBJ whole genome shotgun (WGS) entry which is preliminary data.</text>
</comment>
<sequence length="165" mass="19034">MFNEEYDFDFNDLADLLHSPHGNSVVCEVPENERWFTSFTQFWRGLTGAIIFGGLITTIAKAIGLGNRLATLEPTPPRFIDIDMAKSMNLVKERSDGSSSSSRQSTIDDVLYEIRAQNAVNEERDGLLYAMHQQQEEMMEQMHRLQAQQTQMLHNQHEMQGYYNR</sequence>
<evidence type="ECO:0000313" key="2">
    <source>
        <dbReference type="EMBL" id="MCH98328.1"/>
    </source>
</evidence>
<dbReference type="AlphaFoldDB" id="A0A392NGT8"/>
<proteinExistence type="predicted"/>
<keyword evidence="3" id="KW-1185">Reference proteome</keyword>
<reference evidence="2 3" key="1">
    <citation type="journal article" date="2018" name="Front. Plant Sci.">
        <title>Red Clover (Trifolium pratense) and Zigzag Clover (T. medium) - A Picture of Genomic Similarities and Differences.</title>
        <authorList>
            <person name="Dluhosova J."/>
            <person name="Istvanek J."/>
            <person name="Nedelnik J."/>
            <person name="Repkova J."/>
        </authorList>
    </citation>
    <scope>NUCLEOTIDE SEQUENCE [LARGE SCALE GENOMIC DNA]</scope>
    <source>
        <strain evidence="3">cv. 10/8</strain>
        <tissue evidence="2">Leaf</tissue>
    </source>
</reference>
<protein>
    <submittedName>
        <fullName evidence="2">Uncharacterized protein</fullName>
    </submittedName>
</protein>
<evidence type="ECO:0000256" key="1">
    <source>
        <dbReference type="SAM" id="Phobius"/>
    </source>
</evidence>
<keyword evidence="1" id="KW-0812">Transmembrane</keyword>
<organism evidence="2 3">
    <name type="scientific">Trifolium medium</name>
    <dbReference type="NCBI Taxonomy" id="97028"/>
    <lineage>
        <taxon>Eukaryota</taxon>
        <taxon>Viridiplantae</taxon>
        <taxon>Streptophyta</taxon>
        <taxon>Embryophyta</taxon>
        <taxon>Tracheophyta</taxon>
        <taxon>Spermatophyta</taxon>
        <taxon>Magnoliopsida</taxon>
        <taxon>eudicotyledons</taxon>
        <taxon>Gunneridae</taxon>
        <taxon>Pentapetalae</taxon>
        <taxon>rosids</taxon>
        <taxon>fabids</taxon>
        <taxon>Fabales</taxon>
        <taxon>Fabaceae</taxon>
        <taxon>Papilionoideae</taxon>
        <taxon>50 kb inversion clade</taxon>
        <taxon>NPAAA clade</taxon>
        <taxon>Hologalegina</taxon>
        <taxon>IRL clade</taxon>
        <taxon>Trifolieae</taxon>
        <taxon>Trifolium</taxon>
    </lineage>
</organism>
<name>A0A392NGT8_9FABA</name>
<gene>
    <name evidence="2" type="ORF">A2U01_0019328</name>
</gene>
<evidence type="ECO:0000313" key="3">
    <source>
        <dbReference type="Proteomes" id="UP000265520"/>
    </source>
</evidence>
<feature type="non-terminal residue" evidence="2">
    <location>
        <position position="165"/>
    </location>
</feature>
<dbReference type="Proteomes" id="UP000265520">
    <property type="component" value="Unassembled WGS sequence"/>
</dbReference>
<feature type="transmembrane region" description="Helical" evidence="1">
    <location>
        <begin position="42"/>
        <end position="63"/>
    </location>
</feature>
<keyword evidence="1" id="KW-1133">Transmembrane helix</keyword>
<keyword evidence="1" id="KW-0472">Membrane</keyword>
<dbReference type="EMBL" id="LXQA010037298">
    <property type="protein sequence ID" value="MCH98328.1"/>
    <property type="molecule type" value="Genomic_DNA"/>
</dbReference>